<evidence type="ECO:0000313" key="3">
    <source>
        <dbReference type="Proteomes" id="UP001489004"/>
    </source>
</evidence>
<dbReference type="Pfam" id="PF01755">
    <property type="entry name" value="Glyco_transf_25"/>
    <property type="match status" value="1"/>
</dbReference>
<name>A0AAW1QRR9_9CHLO</name>
<dbReference type="EMBL" id="JALJOR010000002">
    <property type="protein sequence ID" value="KAK9824157.1"/>
    <property type="molecule type" value="Genomic_DNA"/>
</dbReference>
<dbReference type="Proteomes" id="UP001489004">
    <property type="component" value="Unassembled WGS sequence"/>
</dbReference>
<protein>
    <recommendedName>
        <fullName evidence="1">Glycosyl transferase family 25 domain-containing protein</fullName>
    </recommendedName>
</protein>
<proteinExistence type="predicted"/>
<keyword evidence="3" id="KW-1185">Reference proteome</keyword>
<gene>
    <name evidence="2" type="ORF">WJX72_008155</name>
</gene>
<feature type="domain" description="Glycosyl transferase family 25" evidence="1">
    <location>
        <begin position="117"/>
        <end position="282"/>
    </location>
</feature>
<evidence type="ECO:0000259" key="1">
    <source>
        <dbReference type="Pfam" id="PF01755"/>
    </source>
</evidence>
<reference evidence="2 3" key="1">
    <citation type="journal article" date="2024" name="Nat. Commun.">
        <title>Phylogenomics reveals the evolutionary origins of lichenization in chlorophyte algae.</title>
        <authorList>
            <person name="Puginier C."/>
            <person name="Libourel C."/>
            <person name="Otte J."/>
            <person name="Skaloud P."/>
            <person name="Haon M."/>
            <person name="Grisel S."/>
            <person name="Petersen M."/>
            <person name="Berrin J.G."/>
            <person name="Delaux P.M."/>
            <person name="Dal Grande F."/>
            <person name="Keller J."/>
        </authorList>
    </citation>
    <scope>NUCLEOTIDE SEQUENCE [LARGE SCALE GENOMIC DNA]</scope>
    <source>
        <strain evidence="2 3">SAG 2043</strain>
    </source>
</reference>
<comment type="caution">
    <text evidence="2">The sequence shown here is derived from an EMBL/GenBank/DDBJ whole genome shotgun (WGS) entry which is preliminary data.</text>
</comment>
<organism evidence="2 3">
    <name type="scientific">[Myrmecia] bisecta</name>
    <dbReference type="NCBI Taxonomy" id="41462"/>
    <lineage>
        <taxon>Eukaryota</taxon>
        <taxon>Viridiplantae</taxon>
        <taxon>Chlorophyta</taxon>
        <taxon>core chlorophytes</taxon>
        <taxon>Trebouxiophyceae</taxon>
        <taxon>Trebouxiales</taxon>
        <taxon>Trebouxiaceae</taxon>
        <taxon>Myrmecia</taxon>
    </lineage>
</organism>
<dbReference type="CDD" id="cd06532">
    <property type="entry name" value="Glyco_transf_25"/>
    <property type="match status" value="1"/>
</dbReference>
<dbReference type="AlphaFoldDB" id="A0AAW1QRR9"/>
<sequence>MAAGMHRPRLHLNKALEAPQRRLDSEARTPQAVRTCRAPHLLLLATTLLPVRSMATLRHARTSFSLFILSLTAQAAFCELHHVFRPSEGFIPEPAEAAQHNQLVAMPRREDADLYQAFVVNLRPSRHARMVQVLKAANLSATFVGAVTYNSAFVKHLLKEMMYWPYGPAPLACWRSHYAIWEHIVERNISMAVIFEDDIDLELDVATTLPPVLRTQPKAGWDIAYLGGCDQAWDEGSYTVVDATYKLHTPHMVLCTHAYILTLRGAHQLVGELGTIHEGVDHEIRFIWQRENPPITAMLLQPNLAVQLPRSRGTSDVTQGDTDIHQQTLRNSTVRAIMHQQLIQAWGQTSTYDKYVSST</sequence>
<accession>A0AAW1QRR9</accession>
<dbReference type="InterPro" id="IPR002654">
    <property type="entry name" value="Glyco_trans_25"/>
</dbReference>
<evidence type="ECO:0000313" key="2">
    <source>
        <dbReference type="EMBL" id="KAK9824157.1"/>
    </source>
</evidence>